<evidence type="ECO:0000259" key="1">
    <source>
        <dbReference type="Pfam" id="PF00111"/>
    </source>
</evidence>
<feature type="domain" description="RACo C-terminal" evidence="2">
    <location>
        <begin position="484"/>
        <end position="717"/>
    </location>
</feature>
<dbReference type="Pfam" id="PF17651">
    <property type="entry name" value="Raco_middle"/>
    <property type="match status" value="1"/>
</dbReference>
<name>A0A848BQZ8_9FIRM</name>
<comment type="caution">
    <text evidence="4">The sequence shown here is derived from an EMBL/GenBank/DDBJ whole genome shotgun (WGS) entry which is preliminary data.</text>
</comment>
<dbReference type="InterPro" id="IPR036010">
    <property type="entry name" value="2Fe-2S_ferredoxin-like_sf"/>
</dbReference>
<dbReference type="InterPro" id="IPR012675">
    <property type="entry name" value="Beta-grasp_dom_sf"/>
</dbReference>
<evidence type="ECO:0000259" key="2">
    <source>
        <dbReference type="Pfam" id="PF14574"/>
    </source>
</evidence>
<reference evidence="4 5" key="1">
    <citation type="submission" date="2020-04" db="EMBL/GenBank/DDBJ databases">
        <authorList>
            <person name="Hitch T.C.A."/>
            <person name="Wylensek D."/>
            <person name="Clavel T."/>
        </authorList>
    </citation>
    <scope>NUCLEOTIDE SEQUENCE [LARGE SCALE GENOMIC DNA]</scope>
    <source>
        <strain evidence="4 5">Oil-RF-744-FAT-WT-6-1</strain>
    </source>
</reference>
<dbReference type="InterPro" id="IPR041414">
    <property type="entry name" value="Raco-like_middle"/>
</dbReference>
<dbReference type="EMBL" id="JABAFG010000015">
    <property type="protein sequence ID" value="NME28791.1"/>
    <property type="molecule type" value="Genomic_DNA"/>
</dbReference>
<sequence>MSDIRIITGHTTRFNPDQTLRLLGCRSGSDAWDRTKKDVMERIPVLRRIIRPKGAFAMKEDEGKTWIYAMMTLGGAITAYTGRLREEGDAAAALLLNAMADSSLFSFEEELQQALRSFCREKGCGISRRYEIGTDLPLPWQQRAYDCLAARRTLGLTMTPDYMVVPEKSLSLVFSVSPDPEEFHAGHDCRQCAHRDCRLRQQPYGTETVVSASPAFQEYTCPAGQNLAVSLRGQGELPALCGGKGTCGRCGIQLVEGDLPVTPADRNFYSGEELKDGWRLACQAVPAAPVRVRLPVHREGQMTGLHQEKAAAAVRTSGDYGLAVDLGSTTIASSLVSLSDGTVLDSASAVNRQRTFGADVVSRIAAACDGQADELQKLAMDSIEEVLHKLLAPYPGMRQQLRRMTLAGNTTMEHLLMGWFCKGLGSWPFQPVSLGGVTLPAAELFGRVLPDSCMLTILPGFSTYVGADIASGLIACSMDQSDTNSLFLDLGTNGEMALGNGDGIFVASTAAGPALEGGQLRCGMSSVPGAVCSVTWNESGPVVRTIGDISPRGLCGTGVIEAMAGMVEHGIVDRHGTLREPWFTEGFPLAQGADGTPVVLTQRDIRQIQMAKSAIRAGISVLLKTAGLREDDVKTIWLAGGFGYYLKPEAAASMGLIPPSWAARTRAAGNTSLLGAVQALTDGRAVERMTSFIQKGREVVLGNTADFQSLYIQHMDFTDGTI</sequence>
<dbReference type="SUPFAM" id="SSF56507">
    <property type="entry name" value="Methionine synthase activation domain-like"/>
    <property type="match status" value="1"/>
</dbReference>
<dbReference type="GO" id="GO:0008705">
    <property type="term" value="F:methionine synthase activity"/>
    <property type="evidence" value="ECO:0007669"/>
    <property type="project" value="InterPro"/>
</dbReference>
<proteinExistence type="predicted"/>
<dbReference type="PANTHER" id="PTHR42895">
    <property type="entry name" value="IRON-SULFUR CLUSTER-BINDING PROTEIN-RELATED"/>
    <property type="match status" value="1"/>
</dbReference>
<dbReference type="Pfam" id="PF00111">
    <property type="entry name" value="Fer2"/>
    <property type="match status" value="1"/>
</dbReference>
<evidence type="ECO:0000313" key="5">
    <source>
        <dbReference type="Proteomes" id="UP000591071"/>
    </source>
</evidence>
<dbReference type="GO" id="GO:0051536">
    <property type="term" value="F:iron-sulfur cluster binding"/>
    <property type="evidence" value="ECO:0007669"/>
    <property type="project" value="InterPro"/>
</dbReference>
<evidence type="ECO:0000313" key="4">
    <source>
        <dbReference type="EMBL" id="NME28791.1"/>
    </source>
</evidence>
<gene>
    <name evidence="4" type="ORF">HF872_09200</name>
</gene>
<dbReference type="Gene3D" id="3.30.420.480">
    <property type="entry name" value="Domain of unknown function (DUF4445)"/>
    <property type="match status" value="1"/>
</dbReference>
<dbReference type="PANTHER" id="PTHR42895:SF2">
    <property type="entry name" value="IRON-SULFUR CLUSTER PROTEIN"/>
    <property type="match status" value="1"/>
</dbReference>
<dbReference type="AlphaFoldDB" id="A0A848BQZ8"/>
<evidence type="ECO:0000259" key="3">
    <source>
        <dbReference type="Pfam" id="PF17651"/>
    </source>
</evidence>
<feature type="domain" description="2Fe-2S ferredoxin-type" evidence="1">
    <location>
        <begin position="217"/>
        <end position="286"/>
    </location>
</feature>
<dbReference type="Pfam" id="PF14574">
    <property type="entry name" value="RACo_C_ter"/>
    <property type="match status" value="1"/>
</dbReference>
<feature type="domain" description="RACo-like middle region" evidence="3">
    <location>
        <begin position="320"/>
        <end position="480"/>
    </location>
</feature>
<dbReference type="InterPro" id="IPR052911">
    <property type="entry name" value="Corrinoid_activation_enz"/>
</dbReference>
<protein>
    <submittedName>
        <fullName evidence="4">DUF4445 domain-containing protein</fullName>
    </submittedName>
</protein>
<dbReference type="Proteomes" id="UP000591071">
    <property type="component" value="Unassembled WGS sequence"/>
</dbReference>
<dbReference type="InterPro" id="IPR027980">
    <property type="entry name" value="RACo_C"/>
</dbReference>
<dbReference type="RefSeq" id="WP_170087782.1">
    <property type="nucleotide sequence ID" value="NZ_JABAFG010000015.1"/>
</dbReference>
<accession>A0A848BQZ8</accession>
<dbReference type="SUPFAM" id="SSF54292">
    <property type="entry name" value="2Fe-2S ferredoxin-like"/>
    <property type="match status" value="1"/>
</dbReference>
<dbReference type="InterPro" id="IPR037010">
    <property type="entry name" value="VitB12-dep_Met_synth_activ_sf"/>
</dbReference>
<dbReference type="Gene3D" id="3.10.20.30">
    <property type="match status" value="1"/>
</dbReference>
<dbReference type="Gene3D" id="3.40.109.40">
    <property type="match status" value="1"/>
</dbReference>
<dbReference type="InterPro" id="IPR042259">
    <property type="entry name" value="Raco-like_middle_sf"/>
</dbReference>
<organism evidence="4 5">
    <name type="scientific">Megasphaera hexanoica</name>
    <dbReference type="NCBI Taxonomy" id="1675036"/>
    <lineage>
        <taxon>Bacteria</taxon>
        <taxon>Bacillati</taxon>
        <taxon>Bacillota</taxon>
        <taxon>Negativicutes</taxon>
        <taxon>Veillonellales</taxon>
        <taxon>Veillonellaceae</taxon>
        <taxon>Megasphaera</taxon>
    </lineage>
</organism>
<dbReference type="InterPro" id="IPR001041">
    <property type="entry name" value="2Fe-2S_ferredoxin-type"/>
</dbReference>
<dbReference type="CDD" id="cd00207">
    <property type="entry name" value="fer2"/>
    <property type="match status" value="1"/>
</dbReference>